<organism evidence="1 2">
    <name type="scientific">Nitrolancea hollandica Lb</name>
    <dbReference type="NCBI Taxonomy" id="1129897"/>
    <lineage>
        <taxon>Bacteria</taxon>
        <taxon>Pseudomonadati</taxon>
        <taxon>Thermomicrobiota</taxon>
        <taxon>Thermomicrobia</taxon>
        <taxon>Sphaerobacterales</taxon>
        <taxon>Sphaerobacterineae</taxon>
        <taxon>Sphaerobacteraceae</taxon>
        <taxon>Nitrolancea</taxon>
    </lineage>
</organism>
<dbReference type="AlphaFoldDB" id="I4EH20"/>
<protein>
    <submittedName>
        <fullName evidence="1">Uncharacterized protein</fullName>
    </submittedName>
</protein>
<evidence type="ECO:0000313" key="2">
    <source>
        <dbReference type="Proteomes" id="UP000004221"/>
    </source>
</evidence>
<name>I4EH20_9BACT</name>
<sequence>MEGLGRHPLGPPCQPRTAASNRHFLAMPGDTIEKIDTIFSSDPISAAVKAIGVSQSMPIGR</sequence>
<comment type="caution">
    <text evidence="1">The sequence shown here is derived from an EMBL/GenBank/DDBJ whole genome shotgun (WGS) entry which is preliminary data.</text>
</comment>
<gene>
    <name evidence="1" type="ORF">NITHO_2960004</name>
</gene>
<dbReference type="EMBL" id="CAGS01000219">
    <property type="protein sequence ID" value="CCF83982.1"/>
    <property type="molecule type" value="Genomic_DNA"/>
</dbReference>
<proteinExistence type="predicted"/>
<reference evidence="1 2" key="1">
    <citation type="journal article" date="2012" name="ISME J.">
        <title>Nitrification expanded: discovery, physiology and genomics of a nitrite-oxidizing bacterium from the phylum Chloroflexi.</title>
        <authorList>
            <person name="Sorokin D.Y."/>
            <person name="Lucker S."/>
            <person name="Vejmelkova D."/>
            <person name="Kostrikina N.A."/>
            <person name="Kleerebezem R."/>
            <person name="Rijpstra W.I."/>
            <person name="Damste J.S."/>
            <person name="Le Paslier D."/>
            <person name="Muyzer G."/>
            <person name="Wagner M."/>
            <person name="van Loosdrecht M.C."/>
            <person name="Daims H."/>
        </authorList>
    </citation>
    <scope>NUCLEOTIDE SEQUENCE [LARGE SCALE GENOMIC DNA]</scope>
    <source>
        <strain evidence="2">none</strain>
    </source>
</reference>
<dbReference type="Proteomes" id="UP000004221">
    <property type="component" value="Unassembled WGS sequence"/>
</dbReference>
<accession>I4EH20</accession>
<keyword evidence="2" id="KW-1185">Reference proteome</keyword>
<evidence type="ECO:0000313" key="1">
    <source>
        <dbReference type="EMBL" id="CCF83982.1"/>
    </source>
</evidence>